<comment type="caution">
    <text evidence="2">The sequence shown here is derived from an EMBL/GenBank/DDBJ whole genome shotgun (WGS) entry which is preliminary data.</text>
</comment>
<accession>A0A2V0P790</accession>
<dbReference type="AlphaFoldDB" id="A0A2V0P790"/>
<organism evidence="2 3">
    <name type="scientific">Raphidocelis subcapitata</name>
    <dbReference type="NCBI Taxonomy" id="307507"/>
    <lineage>
        <taxon>Eukaryota</taxon>
        <taxon>Viridiplantae</taxon>
        <taxon>Chlorophyta</taxon>
        <taxon>core chlorophytes</taxon>
        <taxon>Chlorophyceae</taxon>
        <taxon>CS clade</taxon>
        <taxon>Sphaeropleales</taxon>
        <taxon>Selenastraceae</taxon>
        <taxon>Raphidocelis</taxon>
    </lineage>
</organism>
<dbReference type="GO" id="GO:0003743">
    <property type="term" value="F:translation initiation factor activity"/>
    <property type="evidence" value="ECO:0007669"/>
    <property type="project" value="UniProtKB-KW"/>
</dbReference>
<feature type="transmembrane region" description="Helical" evidence="1">
    <location>
        <begin position="187"/>
        <end position="208"/>
    </location>
</feature>
<keyword evidence="2" id="KW-0648">Protein biosynthesis</keyword>
<dbReference type="Pfam" id="PF13301">
    <property type="entry name" value="DUF4079"/>
    <property type="match status" value="1"/>
</dbReference>
<keyword evidence="2" id="KW-0396">Initiation factor</keyword>
<dbReference type="Proteomes" id="UP000247498">
    <property type="component" value="Unassembled WGS sequence"/>
</dbReference>
<protein>
    <submittedName>
        <fullName evidence="2">Translation initiation factor</fullName>
    </submittedName>
</protein>
<keyword evidence="1" id="KW-0472">Membrane</keyword>
<gene>
    <name evidence="2" type="ORF">Rsub_07964</name>
</gene>
<feature type="transmembrane region" description="Helical" evidence="1">
    <location>
        <begin position="124"/>
        <end position="143"/>
    </location>
</feature>
<dbReference type="FunCoup" id="A0A2V0P790">
    <property type="interactions" value="37"/>
</dbReference>
<dbReference type="PANTHER" id="PTHR36738:SF1">
    <property type="entry name" value="EXPRESSED PROTEIN"/>
    <property type="match status" value="1"/>
</dbReference>
<reference evidence="2 3" key="1">
    <citation type="journal article" date="2018" name="Sci. Rep.">
        <title>Raphidocelis subcapitata (=Pseudokirchneriella subcapitata) provides an insight into genome evolution and environmental adaptations in the Sphaeropleales.</title>
        <authorList>
            <person name="Suzuki S."/>
            <person name="Yamaguchi H."/>
            <person name="Nakajima N."/>
            <person name="Kawachi M."/>
        </authorList>
    </citation>
    <scope>NUCLEOTIDE SEQUENCE [LARGE SCALE GENOMIC DNA]</scope>
    <source>
        <strain evidence="2 3">NIES-35</strain>
    </source>
</reference>
<dbReference type="PANTHER" id="PTHR36738">
    <property type="entry name" value="EXPRESSED PROTEIN"/>
    <property type="match status" value="1"/>
</dbReference>
<proteinExistence type="predicted"/>
<evidence type="ECO:0000313" key="2">
    <source>
        <dbReference type="EMBL" id="GBF94792.1"/>
    </source>
</evidence>
<name>A0A2V0P790_9CHLO</name>
<dbReference type="OrthoDB" id="2020012at2759"/>
<evidence type="ECO:0000313" key="3">
    <source>
        <dbReference type="Proteomes" id="UP000247498"/>
    </source>
</evidence>
<dbReference type="InParanoid" id="A0A2V0P790"/>
<dbReference type="GO" id="GO:0016020">
    <property type="term" value="C:membrane"/>
    <property type="evidence" value="ECO:0007669"/>
    <property type="project" value="TreeGrafter"/>
</dbReference>
<keyword evidence="1" id="KW-0812">Transmembrane</keyword>
<evidence type="ECO:0000256" key="1">
    <source>
        <dbReference type="SAM" id="Phobius"/>
    </source>
</evidence>
<sequence>MQQLAARRATGALPARQARPALPSICIGSKRANGVASRQAGVAAALPAFDLAAAEGIRASLAPTAEYFASLNLPAPLIKYGHPGNMAVVLGAMAGYGSWLGWQIRLSGDQDVIAKAKDLHPKLLGGAFVFFALGATGGCMSLIMQGKPIFESAHVTTALWGLTLLAFQAMLPLFFDESPGSRTVHAFFGTGIMGLMLIHAGLGVQLALSL</sequence>
<dbReference type="InterPro" id="IPR025067">
    <property type="entry name" value="DUF4079"/>
</dbReference>
<dbReference type="EMBL" id="BDRX01000056">
    <property type="protein sequence ID" value="GBF94792.1"/>
    <property type="molecule type" value="Genomic_DNA"/>
</dbReference>
<keyword evidence="3" id="KW-1185">Reference proteome</keyword>
<keyword evidence="1" id="KW-1133">Transmembrane helix</keyword>
<feature type="transmembrane region" description="Helical" evidence="1">
    <location>
        <begin position="155"/>
        <end position="175"/>
    </location>
</feature>